<dbReference type="Gene3D" id="3.40.462.20">
    <property type="match status" value="1"/>
</dbReference>
<dbReference type="InterPro" id="IPR016167">
    <property type="entry name" value="FAD-bd_PCMH_sub1"/>
</dbReference>
<evidence type="ECO:0000256" key="3">
    <source>
        <dbReference type="ARBA" id="ARBA00022630"/>
    </source>
</evidence>
<reference evidence="8 9" key="1">
    <citation type="journal article" date="2018" name="Front. Microbiol.">
        <title>Genome-Wide Analysis of Corynespora cassiicola Leaf Fall Disease Putative Effectors.</title>
        <authorList>
            <person name="Lopez D."/>
            <person name="Ribeiro S."/>
            <person name="Label P."/>
            <person name="Fumanal B."/>
            <person name="Venisse J.S."/>
            <person name="Kohler A."/>
            <person name="de Oliveira R.R."/>
            <person name="Labutti K."/>
            <person name="Lipzen A."/>
            <person name="Lail K."/>
            <person name="Bauer D."/>
            <person name="Ohm R.A."/>
            <person name="Barry K.W."/>
            <person name="Spatafora J."/>
            <person name="Grigoriev I.V."/>
            <person name="Martin F.M."/>
            <person name="Pujade-Renaud V."/>
        </authorList>
    </citation>
    <scope>NUCLEOTIDE SEQUENCE [LARGE SCALE GENOMIC DNA]</scope>
    <source>
        <strain evidence="8 9">Philippines</strain>
    </source>
</reference>
<keyword evidence="9" id="KW-1185">Reference proteome</keyword>
<protein>
    <submittedName>
        <fullName evidence="8">FAD binding domain-containing protein</fullName>
    </submittedName>
</protein>
<dbReference type="Proteomes" id="UP000240883">
    <property type="component" value="Unassembled WGS sequence"/>
</dbReference>
<dbReference type="AlphaFoldDB" id="A0A2T2P8H7"/>
<keyword evidence="3" id="KW-0285">Flavoprotein</keyword>
<proteinExistence type="inferred from homology"/>
<feature type="region of interest" description="Disordered" evidence="6">
    <location>
        <begin position="1"/>
        <end position="24"/>
    </location>
</feature>
<evidence type="ECO:0000313" key="8">
    <source>
        <dbReference type="EMBL" id="PSN73959.1"/>
    </source>
</evidence>
<dbReference type="InterPro" id="IPR016166">
    <property type="entry name" value="FAD-bd_PCMH"/>
</dbReference>
<keyword evidence="4" id="KW-0274">FAD</keyword>
<dbReference type="InterPro" id="IPR012951">
    <property type="entry name" value="BBE"/>
</dbReference>
<dbReference type="OrthoDB" id="415825at2759"/>
<name>A0A2T2P8H7_CORCC</name>
<accession>A0A2T2P8H7</accession>
<dbReference type="PANTHER" id="PTHR42973">
    <property type="entry name" value="BINDING OXIDOREDUCTASE, PUTATIVE (AFU_ORTHOLOGUE AFUA_1G17690)-RELATED"/>
    <property type="match status" value="1"/>
</dbReference>
<dbReference type="InterPro" id="IPR016169">
    <property type="entry name" value="FAD-bd_PCMH_sub2"/>
</dbReference>
<comment type="similarity">
    <text evidence="2">Belongs to the oxygen-dependent FAD-linked oxidoreductase family.</text>
</comment>
<dbReference type="PROSITE" id="PS51387">
    <property type="entry name" value="FAD_PCMH"/>
    <property type="match status" value="1"/>
</dbReference>
<evidence type="ECO:0000313" key="9">
    <source>
        <dbReference type="Proteomes" id="UP000240883"/>
    </source>
</evidence>
<feature type="domain" description="FAD-binding PCMH-type" evidence="7">
    <location>
        <begin position="39"/>
        <end position="215"/>
    </location>
</feature>
<dbReference type="Pfam" id="PF08031">
    <property type="entry name" value="BBE"/>
    <property type="match status" value="1"/>
</dbReference>
<evidence type="ECO:0000256" key="1">
    <source>
        <dbReference type="ARBA" id="ARBA00001974"/>
    </source>
</evidence>
<dbReference type="PANTHER" id="PTHR42973:SF39">
    <property type="entry name" value="FAD-BINDING PCMH-TYPE DOMAIN-CONTAINING PROTEIN"/>
    <property type="match status" value="1"/>
</dbReference>
<dbReference type="Pfam" id="PF01565">
    <property type="entry name" value="FAD_binding_4"/>
    <property type="match status" value="1"/>
</dbReference>
<dbReference type="Gene3D" id="3.30.43.10">
    <property type="entry name" value="Uridine Diphospho-n-acetylenolpyruvylglucosamine Reductase, domain 2"/>
    <property type="match status" value="1"/>
</dbReference>
<organism evidence="8 9">
    <name type="scientific">Corynespora cassiicola Philippines</name>
    <dbReference type="NCBI Taxonomy" id="1448308"/>
    <lineage>
        <taxon>Eukaryota</taxon>
        <taxon>Fungi</taxon>
        <taxon>Dikarya</taxon>
        <taxon>Ascomycota</taxon>
        <taxon>Pezizomycotina</taxon>
        <taxon>Dothideomycetes</taxon>
        <taxon>Pleosporomycetidae</taxon>
        <taxon>Pleosporales</taxon>
        <taxon>Corynesporascaceae</taxon>
        <taxon>Corynespora</taxon>
    </lineage>
</organism>
<dbReference type="SUPFAM" id="SSF56176">
    <property type="entry name" value="FAD-binding/transporter-associated domain-like"/>
    <property type="match status" value="1"/>
</dbReference>
<dbReference type="EMBL" id="KZ678128">
    <property type="protein sequence ID" value="PSN73959.1"/>
    <property type="molecule type" value="Genomic_DNA"/>
</dbReference>
<gene>
    <name evidence="8" type="ORF">BS50DRAFT_538903</name>
</gene>
<dbReference type="InterPro" id="IPR050416">
    <property type="entry name" value="FAD-linked_Oxidoreductase"/>
</dbReference>
<evidence type="ECO:0000256" key="2">
    <source>
        <dbReference type="ARBA" id="ARBA00005466"/>
    </source>
</evidence>
<keyword evidence="5" id="KW-0560">Oxidoreductase</keyword>
<evidence type="ECO:0000259" key="7">
    <source>
        <dbReference type="PROSITE" id="PS51387"/>
    </source>
</evidence>
<evidence type="ECO:0000256" key="4">
    <source>
        <dbReference type="ARBA" id="ARBA00022827"/>
    </source>
</evidence>
<sequence>MSQKSNAVQRVDTSSLQSRLSSDATITDASQPLRWSDFKAPQPGRIVHPATAEDVSTIVQWANEHNVPFLVQSGGNGWAKTFTLDETGILIQLDKLRSVVFNENGTQVTIGGGALISDVVPVAEAKSSLVLTGVCNTVGALGAILGGGFSSLGGQFGLGVDDVLSLDVVKPDGQAITISAAQDAEQNDKDLFWAMRGAGPSFGIVTSAVLRAHPVSADKLYAWTGPLIFAPSQLEDVINTIQGMEFVPQMAMALNFLNLGAPTIITTLFYHGSAENGRLAFKALLDVGPLKDATAIVPYSKWNAGSDIACSKGGRKPTFGVGLAKLDPASWRSAFDAWAELIQQPGAERSSVLLNVVPMDKARNLPDSTSSYPFRHTVNFHVTLTANYTDAAFDGRAIEYGQKVRAIWQATDGLAQHSTYVNNAFGDESLETVYGNSLRRLKAMKKQVDPHNRFNQWFSIM</sequence>
<dbReference type="InterPro" id="IPR036318">
    <property type="entry name" value="FAD-bd_PCMH-like_sf"/>
</dbReference>
<comment type="cofactor">
    <cofactor evidence="1">
        <name>FAD</name>
        <dbReference type="ChEBI" id="CHEBI:57692"/>
    </cofactor>
</comment>
<dbReference type="GO" id="GO:0071949">
    <property type="term" value="F:FAD binding"/>
    <property type="evidence" value="ECO:0007669"/>
    <property type="project" value="InterPro"/>
</dbReference>
<dbReference type="GO" id="GO:0016491">
    <property type="term" value="F:oxidoreductase activity"/>
    <property type="evidence" value="ECO:0007669"/>
    <property type="project" value="UniProtKB-KW"/>
</dbReference>
<evidence type="ECO:0000256" key="5">
    <source>
        <dbReference type="ARBA" id="ARBA00023002"/>
    </source>
</evidence>
<dbReference type="Gene3D" id="3.30.465.10">
    <property type="match status" value="1"/>
</dbReference>
<dbReference type="InterPro" id="IPR006094">
    <property type="entry name" value="Oxid_FAD_bind_N"/>
</dbReference>
<evidence type="ECO:0000256" key="6">
    <source>
        <dbReference type="SAM" id="MobiDB-lite"/>
    </source>
</evidence>
<dbReference type="STRING" id="1448308.A0A2T2P8H7"/>